<name>A0A7R9A109_9CRUS</name>
<dbReference type="OrthoDB" id="70823at2759"/>
<evidence type="ECO:0000256" key="8">
    <source>
        <dbReference type="ARBA" id="ARBA00048791"/>
    </source>
</evidence>
<comment type="catalytic activity">
    <reaction evidence="8">
        <text>2-deoxy-D-ribose 5-phosphate = D-glyceraldehyde 3-phosphate + acetaldehyde</text>
        <dbReference type="Rhea" id="RHEA:12821"/>
        <dbReference type="ChEBI" id="CHEBI:15343"/>
        <dbReference type="ChEBI" id="CHEBI:59776"/>
        <dbReference type="ChEBI" id="CHEBI:62877"/>
        <dbReference type="EC" id="4.1.2.4"/>
    </reaction>
</comment>
<dbReference type="EC" id="4.1.2.4" evidence="3"/>
<evidence type="ECO:0000256" key="6">
    <source>
        <dbReference type="ARBA" id="ARBA00031814"/>
    </source>
</evidence>
<reference evidence="9" key="1">
    <citation type="submission" date="2020-11" db="EMBL/GenBank/DDBJ databases">
        <authorList>
            <person name="Tran Van P."/>
        </authorList>
    </citation>
    <scope>NUCLEOTIDE SEQUENCE</scope>
</reference>
<gene>
    <name evidence="9" type="ORF">CTOB1V02_LOCUS16910</name>
</gene>
<feature type="non-terminal residue" evidence="9">
    <location>
        <position position="175"/>
    </location>
</feature>
<accession>A0A7R9A109</accession>
<dbReference type="AlphaFoldDB" id="A0A7R9A109"/>
<comment type="similarity">
    <text evidence="2">Belongs to the DeoC/FbaB aldolase family. DeoC type 2 subfamily.</text>
</comment>
<dbReference type="GO" id="GO:0046386">
    <property type="term" value="P:deoxyribose phosphate catabolic process"/>
    <property type="evidence" value="ECO:0007669"/>
    <property type="project" value="UniProtKB-UniPathway"/>
</dbReference>
<organism evidence="9">
    <name type="scientific">Cyprideis torosa</name>
    <dbReference type="NCBI Taxonomy" id="163714"/>
    <lineage>
        <taxon>Eukaryota</taxon>
        <taxon>Metazoa</taxon>
        <taxon>Ecdysozoa</taxon>
        <taxon>Arthropoda</taxon>
        <taxon>Crustacea</taxon>
        <taxon>Oligostraca</taxon>
        <taxon>Ostracoda</taxon>
        <taxon>Podocopa</taxon>
        <taxon>Podocopida</taxon>
        <taxon>Cytherocopina</taxon>
        <taxon>Cytheroidea</taxon>
        <taxon>Cytherideidae</taxon>
        <taxon>Cyprideis</taxon>
    </lineage>
</organism>
<keyword evidence="4" id="KW-0456">Lyase</keyword>
<dbReference type="PANTHER" id="PTHR10889:SF3">
    <property type="entry name" value="DEOXYRIBOSE-PHOSPHATE ALDOLASE"/>
    <property type="match status" value="1"/>
</dbReference>
<dbReference type="SMART" id="SM01133">
    <property type="entry name" value="DeoC"/>
    <property type="match status" value="1"/>
</dbReference>
<dbReference type="UniPathway" id="UPA00002">
    <property type="reaction ID" value="UER00468"/>
</dbReference>
<keyword evidence="5" id="KW-0704">Schiff base</keyword>
<dbReference type="GO" id="GO:0005737">
    <property type="term" value="C:cytoplasm"/>
    <property type="evidence" value="ECO:0007669"/>
    <property type="project" value="InterPro"/>
</dbReference>
<dbReference type="Pfam" id="PF01791">
    <property type="entry name" value="DeoC"/>
    <property type="match status" value="1"/>
</dbReference>
<evidence type="ECO:0000313" key="9">
    <source>
        <dbReference type="EMBL" id="CAD7239095.1"/>
    </source>
</evidence>
<evidence type="ECO:0000256" key="7">
    <source>
        <dbReference type="ARBA" id="ARBA00032755"/>
    </source>
</evidence>
<dbReference type="GO" id="GO:0009264">
    <property type="term" value="P:deoxyribonucleotide catabolic process"/>
    <property type="evidence" value="ECO:0007669"/>
    <property type="project" value="InterPro"/>
</dbReference>
<dbReference type="GO" id="GO:0004139">
    <property type="term" value="F:deoxyribose-phosphate aldolase activity"/>
    <property type="evidence" value="ECO:0007669"/>
    <property type="project" value="UniProtKB-EC"/>
</dbReference>
<dbReference type="InterPro" id="IPR002915">
    <property type="entry name" value="DeoC/FbaB/LacD_aldolase"/>
</dbReference>
<evidence type="ECO:0000256" key="2">
    <source>
        <dbReference type="ARBA" id="ARBA00009473"/>
    </source>
</evidence>
<dbReference type="PANTHER" id="PTHR10889">
    <property type="entry name" value="DEOXYRIBOSE-PHOSPHATE ALDOLASE"/>
    <property type="match status" value="1"/>
</dbReference>
<dbReference type="InterPro" id="IPR013785">
    <property type="entry name" value="Aldolase_TIM"/>
</dbReference>
<proteinExistence type="inferred from homology"/>
<evidence type="ECO:0000256" key="1">
    <source>
        <dbReference type="ARBA" id="ARBA00004816"/>
    </source>
</evidence>
<dbReference type="Gene3D" id="3.20.20.70">
    <property type="entry name" value="Aldolase class I"/>
    <property type="match status" value="1"/>
</dbReference>
<protein>
    <recommendedName>
        <fullName evidence="3">deoxyribose-phosphate aldolase</fullName>
        <ecNumber evidence="3">4.1.2.4</ecNumber>
    </recommendedName>
    <alternativeName>
        <fullName evidence="7">2-deoxy-D-ribose 5-phosphate aldolase</fullName>
    </alternativeName>
    <alternativeName>
        <fullName evidence="6">Phosphodeoxyriboaldolase</fullName>
    </alternativeName>
</protein>
<dbReference type="EMBL" id="OB715760">
    <property type="protein sequence ID" value="CAD7239095.1"/>
    <property type="molecule type" value="Genomic_DNA"/>
</dbReference>
<comment type="pathway">
    <text evidence="1">Carbohydrate degradation; 2-deoxy-D-ribose 1-phosphate degradation; D-glyceraldehyde 3-phosphate and acetaldehyde from 2-deoxy-alpha-D-ribose 1-phosphate: step 2/2.</text>
</comment>
<evidence type="ECO:0000256" key="3">
    <source>
        <dbReference type="ARBA" id="ARBA00012515"/>
    </source>
</evidence>
<dbReference type="GO" id="GO:0016052">
    <property type="term" value="P:carbohydrate catabolic process"/>
    <property type="evidence" value="ECO:0007669"/>
    <property type="project" value="TreeGrafter"/>
</dbReference>
<dbReference type="PIRSF" id="PIRSF001357">
    <property type="entry name" value="DeoC"/>
    <property type="match status" value="1"/>
</dbReference>
<evidence type="ECO:0000256" key="4">
    <source>
        <dbReference type="ARBA" id="ARBA00023239"/>
    </source>
</evidence>
<dbReference type="NCBIfam" id="TIGR00126">
    <property type="entry name" value="deoC"/>
    <property type="match status" value="1"/>
</dbReference>
<dbReference type="InterPro" id="IPR011343">
    <property type="entry name" value="DeoC"/>
</dbReference>
<sequence length="175" mass="18790">MTDAKTIARRAISLLDLTNLNDGCTSEDVSDLCRRAQTPYGNTAAVCIWKEFIKTARPILSESGIRIATVVNFPAGDTDTPAVLGEVETAVNDGADEIDLVFPYKAFMSGDVEACIDQISRVRDACRSPVLLKVIIETGELKDEEAIYSASRLAIDCGANFIKTSTGKVAENATP</sequence>
<evidence type="ECO:0000256" key="5">
    <source>
        <dbReference type="ARBA" id="ARBA00023270"/>
    </source>
</evidence>
<dbReference type="SUPFAM" id="SSF51569">
    <property type="entry name" value="Aldolase"/>
    <property type="match status" value="1"/>
</dbReference>